<dbReference type="HOGENOM" id="CLU_2896360_0_0_6"/>
<dbReference type="AlphaFoldDB" id="Q47WR4"/>
<evidence type="ECO:0000313" key="2">
    <source>
        <dbReference type="Proteomes" id="UP000000547"/>
    </source>
</evidence>
<organism evidence="1 2">
    <name type="scientific">Colwellia psychrerythraea (strain 34H / ATCC BAA-681)</name>
    <name type="common">Vibrio psychroerythus</name>
    <dbReference type="NCBI Taxonomy" id="167879"/>
    <lineage>
        <taxon>Bacteria</taxon>
        <taxon>Pseudomonadati</taxon>
        <taxon>Pseudomonadota</taxon>
        <taxon>Gammaproteobacteria</taxon>
        <taxon>Alteromonadales</taxon>
        <taxon>Colwelliaceae</taxon>
        <taxon>Colwellia</taxon>
    </lineage>
</organism>
<reference evidence="1" key="1">
    <citation type="journal article" date="2005" name="Proc. Natl. Acad. Sci. U.S.A.">
        <title>The psychrophilic lifestyle as revealed by the genome sequence of Colwellia psychrerythraea 34H through genomic and proteomic analyses.</title>
        <authorList>
            <person name="Methe B.A."/>
            <person name="Nelson K.E."/>
            <person name="Deming J.W."/>
            <person name="Momen B."/>
            <person name="Melamud E."/>
            <person name="Zhang X."/>
            <person name="Moult J."/>
            <person name="Madupu R."/>
            <person name="Nelson W.C."/>
            <person name="Dodson R.J."/>
            <person name="Brinkac L.M."/>
            <person name="Daugherty S.C."/>
            <person name="Durkin A.S."/>
            <person name="DeBoy R.T."/>
            <person name="Kolonay J.F."/>
            <person name="Sullivan S.A."/>
            <person name="Zhou L."/>
            <person name="Davidsen T.M."/>
            <person name="Wu M."/>
            <person name="Huston A.L."/>
            <person name="Lewis M."/>
            <person name="Weaver B."/>
            <person name="Weidman J.F."/>
            <person name="Khouri H."/>
            <person name="Utterback T.R."/>
            <person name="Feldblyum T.V."/>
            <person name="Fraser C.M."/>
        </authorList>
    </citation>
    <scope>NUCLEOTIDE SEQUENCE [LARGE SCALE GENOMIC DNA]</scope>
    <source>
        <strain evidence="1">34H</strain>
    </source>
</reference>
<proteinExistence type="predicted"/>
<protein>
    <submittedName>
        <fullName evidence="1">Uncharacterized protein</fullName>
    </submittedName>
</protein>
<dbReference type="KEGG" id="cps:CPS_4103"/>
<gene>
    <name evidence="1" type="ordered locus">CPS_4103</name>
</gene>
<dbReference type="Proteomes" id="UP000000547">
    <property type="component" value="Chromosome"/>
</dbReference>
<evidence type="ECO:0000313" key="1">
    <source>
        <dbReference type="EMBL" id="AAZ28681.1"/>
    </source>
</evidence>
<dbReference type="STRING" id="167879.CPS_4103"/>
<accession>Q47WR4</accession>
<name>Q47WR4_COLP3</name>
<sequence>MFRKCDYYVFLNSIMNVAGEILQHKNKKAPFIALFLTRYCISVCKLRQIALIRHRLALIKRC</sequence>
<dbReference type="EMBL" id="CP000083">
    <property type="protein sequence ID" value="AAZ28681.1"/>
    <property type="molecule type" value="Genomic_DNA"/>
</dbReference>